<dbReference type="GO" id="GO:0005886">
    <property type="term" value="C:plasma membrane"/>
    <property type="evidence" value="ECO:0007669"/>
    <property type="project" value="UniProtKB-SubCell"/>
</dbReference>
<dbReference type="PANTHER" id="PTHR30432:SF1">
    <property type="entry name" value="DNA-BINDING TRANSCRIPTIONAL DUAL REGULATOR MODE"/>
    <property type="match status" value="1"/>
</dbReference>
<evidence type="ECO:0000256" key="2">
    <source>
        <dbReference type="ARBA" id="ARBA00008110"/>
    </source>
</evidence>
<keyword evidence="8" id="KW-1185">Reference proteome</keyword>
<dbReference type="RefSeq" id="WP_120086594.1">
    <property type="nucleotide sequence ID" value="NZ_QMDW01000054.1"/>
</dbReference>
<organism evidence="7 8">
    <name type="scientific">Halonotius pteroides</name>
    <dbReference type="NCBI Taxonomy" id="268735"/>
    <lineage>
        <taxon>Archaea</taxon>
        <taxon>Methanobacteriati</taxon>
        <taxon>Methanobacteriota</taxon>
        <taxon>Stenosarchaea group</taxon>
        <taxon>Halobacteria</taxon>
        <taxon>Halobacteriales</taxon>
        <taxon>Haloferacaceae</taxon>
        <taxon>Halonotius</taxon>
    </lineage>
</organism>
<accession>A0A3A6QJU9</accession>
<dbReference type="SUPFAM" id="SSF50331">
    <property type="entry name" value="MOP-like"/>
    <property type="match status" value="1"/>
</dbReference>
<keyword evidence="5" id="KW-0677">Repeat</keyword>
<dbReference type="GO" id="GO:0003700">
    <property type="term" value="F:DNA-binding transcription factor activity"/>
    <property type="evidence" value="ECO:0007669"/>
    <property type="project" value="InterPro"/>
</dbReference>
<dbReference type="InterPro" id="IPR016462">
    <property type="entry name" value="ModE"/>
</dbReference>
<dbReference type="PROSITE" id="PS51866">
    <property type="entry name" value="MOP"/>
    <property type="match status" value="1"/>
</dbReference>
<keyword evidence="3" id="KW-0813">Transport</keyword>
<evidence type="ECO:0000313" key="8">
    <source>
        <dbReference type="Proteomes" id="UP000281564"/>
    </source>
</evidence>
<feature type="domain" description="Mop" evidence="6">
    <location>
        <begin position="160"/>
        <end position="226"/>
    </location>
</feature>
<gene>
    <name evidence="7" type="ORF">DP106_14920</name>
</gene>
<dbReference type="InterPro" id="IPR005116">
    <property type="entry name" value="Transp-assoc_OB_typ1"/>
</dbReference>
<protein>
    <submittedName>
        <fullName evidence="7">Molybdenum-binding protein</fullName>
    </submittedName>
</protein>
<evidence type="ECO:0000256" key="4">
    <source>
        <dbReference type="ARBA" id="ARBA00022505"/>
    </source>
</evidence>
<reference evidence="7 8" key="1">
    <citation type="submission" date="2018-06" db="EMBL/GenBank/DDBJ databases">
        <title>Halonotius sp. F13-13 a new haloarchaeeon isolated from a solar saltern from Isla Cristina, Huelva, Spain.</title>
        <authorList>
            <person name="Duran-Viseras A."/>
            <person name="Sanchez-Porro C."/>
            <person name="Ventosa A."/>
        </authorList>
    </citation>
    <scope>NUCLEOTIDE SEQUENCE [LARGE SCALE GENOMIC DNA]</scope>
    <source>
        <strain evidence="7 8">CECT 7525</strain>
    </source>
</reference>
<dbReference type="PANTHER" id="PTHR30432">
    <property type="entry name" value="TRANSCRIPTIONAL REGULATOR MODE"/>
    <property type="match status" value="1"/>
</dbReference>
<dbReference type="InterPro" id="IPR004606">
    <property type="entry name" value="Mop_domain"/>
</dbReference>
<dbReference type="PIRSF" id="PIRSF005763">
    <property type="entry name" value="Txn_reg_ModE"/>
    <property type="match status" value="1"/>
</dbReference>
<name>A0A3A6QJU9_9EURY</name>
<dbReference type="GO" id="GO:0015689">
    <property type="term" value="P:molybdate ion transport"/>
    <property type="evidence" value="ECO:0007669"/>
    <property type="project" value="InterPro"/>
</dbReference>
<proteinExistence type="inferred from homology"/>
<dbReference type="InterPro" id="IPR036390">
    <property type="entry name" value="WH_DNA-bd_sf"/>
</dbReference>
<comment type="subcellular location">
    <subcellularLocation>
        <location evidence="1">Cell membrane</location>
        <topology evidence="1">Peripheral membrane protein</topology>
    </subcellularLocation>
</comment>
<dbReference type="GO" id="GO:0030151">
    <property type="term" value="F:molybdenum ion binding"/>
    <property type="evidence" value="ECO:0007669"/>
    <property type="project" value="InterPro"/>
</dbReference>
<comment type="caution">
    <text evidence="7">The sequence shown here is derived from an EMBL/GenBank/DDBJ whole genome shotgun (WGS) entry which is preliminary data.</text>
</comment>
<dbReference type="Gene3D" id="2.40.50.100">
    <property type="match status" value="1"/>
</dbReference>
<dbReference type="InterPro" id="IPR036388">
    <property type="entry name" value="WH-like_DNA-bd_sf"/>
</dbReference>
<evidence type="ECO:0000313" key="7">
    <source>
        <dbReference type="EMBL" id="RJX47325.1"/>
    </source>
</evidence>
<sequence>MELDADFDAKLDKSGVRFTERDVELLEAIREHGSLNKAATELERSYSRSQQRIVELEDSFGQLVKRQRGGSGGGGSTLTENSEQLLGEFARLEAEFTGLTEVEETVFRGNVIYRDGELGTVETDAGDIRAIVPSVTDDVRVAVRSDAVTLHAANSVPETKTSARNQFQSTVTDIVDGDRLAQVMLDIDADTELIALVTQTSVKTLELTPGDAVLATFKTAGTRAYPVNPPYSE</sequence>
<dbReference type="Pfam" id="PF00126">
    <property type="entry name" value="HTH_1"/>
    <property type="match status" value="1"/>
</dbReference>
<evidence type="ECO:0000256" key="5">
    <source>
        <dbReference type="ARBA" id="ARBA00022737"/>
    </source>
</evidence>
<dbReference type="SUPFAM" id="SSF46785">
    <property type="entry name" value="Winged helix' DNA-binding domain"/>
    <property type="match status" value="1"/>
</dbReference>
<evidence type="ECO:0000256" key="1">
    <source>
        <dbReference type="ARBA" id="ARBA00004202"/>
    </source>
</evidence>
<dbReference type="AlphaFoldDB" id="A0A3A6QJU9"/>
<dbReference type="Pfam" id="PF03459">
    <property type="entry name" value="TOBE"/>
    <property type="match status" value="1"/>
</dbReference>
<dbReference type="EMBL" id="QMDW01000054">
    <property type="protein sequence ID" value="RJX47325.1"/>
    <property type="molecule type" value="Genomic_DNA"/>
</dbReference>
<keyword evidence="4" id="KW-0500">Molybdenum</keyword>
<dbReference type="OrthoDB" id="70912at2157"/>
<dbReference type="Proteomes" id="UP000281564">
    <property type="component" value="Unassembled WGS sequence"/>
</dbReference>
<dbReference type="InterPro" id="IPR051815">
    <property type="entry name" value="Molybdate_resp_trans_reg"/>
</dbReference>
<dbReference type="InterPro" id="IPR000847">
    <property type="entry name" value="LysR_HTH_N"/>
</dbReference>
<evidence type="ECO:0000259" key="6">
    <source>
        <dbReference type="PROSITE" id="PS51866"/>
    </source>
</evidence>
<evidence type="ECO:0000256" key="3">
    <source>
        <dbReference type="ARBA" id="ARBA00022448"/>
    </source>
</evidence>
<dbReference type="InterPro" id="IPR008995">
    <property type="entry name" value="Mo/tungstate-bd_C_term_dom"/>
</dbReference>
<comment type="similarity">
    <text evidence="2">Belongs to the ModE family.</text>
</comment>
<dbReference type="Gene3D" id="1.10.10.10">
    <property type="entry name" value="Winged helix-like DNA-binding domain superfamily/Winged helix DNA-binding domain"/>
    <property type="match status" value="1"/>
</dbReference>